<evidence type="ECO:0000256" key="14">
    <source>
        <dbReference type="PROSITE-ProRule" id="PRU10141"/>
    </source>
</evidence>
<feature type="domain" description="Protein kinase" evidence="16">
    <location>
        <begin position="423"/>
        <end position="717"/>
    </location>
</feature>
<evidence type="ECO:0000256" key="7">
    <source>
        <dbReference type="ARBA" id="ARBA00022729"/>
    </source>
</evidence>
<comment type="similarity">
    <text evidence="3">In the C-terminal section; belongs to the protein kinase superfamily. Ser/Thr protein kinase family.</text>
</comment>
<dbReference type="Pfam" id="PF07714">
    <property type="entry name" value="PK_Tyr_Ser-Thr"/>
    <property type="match status" value="1"/>
</dbReference>
<evidence type="ECO:0000256" key="13">
    <source>
        <dbReference type="ARBA" id="ARBA00023136"/>
    </source>
</evidence>
<name>A0A8I7BHB7_HORVV</name>
<keyword evidence="7" id="KW-0732">Signal</keyword>
<accession>A0A8I7BHB7</accession>
<reference evidence="17" key="2">
    <citation type="submission" date="2020-10" db="EMBL/GenBank/DDBJ databases">
        <authorList>
            <person name="Scholz U."/>
            <person name="Mascher M."/>
            <person name="Fiebig A."/>
        </authorList>
    </citation>
    <scope>NUCLEOTIDE SEQUENCE [LARGE SCALE GENOMIC DNA]</scope>
    <source>
        <strain evidence="17">cv. Morex</strain>
    </source>
</reference>
<keyword evidence="18" id="KW-1185">Reference proteome</keyword>
<dbReference type="PROSITE" id="PS00108">
    <property type="entry name" value="PROTEIN_KINASE_ST"/>
    <property type="match status" value="1"/>
</dbReference>
<evidence type="ECO:0000256" key="5">
    <source>
        <dbReference type="ARBA" id="ARBA00022679"/>
    </source>
</evidence>
<dbReference type="GO" id="GO:0051707">
    <property type="term" value="P:response to other organism"/>
    <property type="evidence" value="ECO:0007669"/>
    <property type="project" value="UniProtKB-ARBA"/>
</dbReference>
<dbReference type="Gene3D" id="2.60.120.200">
    <property type="match status" value="1"/>
</dbReference>
<evidence type="ECO:0000256" key="10">
    <source>
        <dbReference type="ARBA" id="ARBA00022777"/>
    </source>
</evidence>
<evidence type="ECO:0000259" key="16">
    <source>
        <dbReference type="PROSITE" id="PS50011"/>
    </source>
</evidence>
<comment type="subcellular location">
    <subcellularLocation>
        <location evidence="1">Membrane</location>
        <topology evidence="1">Single-pass type I membrane protein</topology>
    </subcellularLocation>
</comment>
<protein>
    <recommendedName>
        <fullName evidence="16">Protein kinase domain-containing protein</fullName>
    </recommendedName>
</protein>
<dbReference type="SUPFAM" id="SSF56112">
    <property type="entry name" value="Protein kinase-like (PK-like)"/>
    <property type="match status" value="1"/>
</dbReference>
<feature type="binding site" evidence="14">
    <location>
        <position position="455"/>
    </location>
    <ligand>
        <name>ATP</name>
        <dbReference type="ChEBI" id="CHEBI:30616"/>
    </ligand>
</feature>
<keyword evidence="13 15" id="KW-0472">Membrane</keyword>
<keyword evidence="10" id="KW-0418">Kinase</keyword>
<dbReference type="GO" id="GO:0004674">
    <property type="term" value="F:protein serine/threonine kinase activity"/>
    <property type="evidence" value="ECO:0007669"/>
    <property type="project" value="UniProtKB-KW"/>
</dbReference>
<keyword evidence="4" id="KW-0723">Serine/threonine-protein kinase</keyword>
<proteinExistence type="inferred from homology"/>
<dbReference type="AlphaFoldDB" id="A0A8I7BHB7"/>
<feature type="transmembrane region" description="Helical" evidence="15">
    <location>
        <begin position="358"/>
        <end position="380"/>
    </location>
</feature>
<evidence type="ECO:0000313" key="18">
    <source>
        <dbReference type="Proteomes" id="UP000011116"/>
    </source>
</evidence>
<dbReference type="InterPro" id="IPR017441">
    <property type="entry name" value="Protein_kinase_ATP_BS"/>
</dbReference>
<dbReference type="InterPro" id="IPR001245">
    <property type="entry name" value="Ser-Thr/Tyr_kinase_cat_dom"/>
</dbReference>
<feature type="transmembrane region" description="Helical" evidence="15">
    <location>
        <begin position="50"/>
        <end position="68"/>
    </location>
</feature>
<dbReference type="Gramene" id="HORVU.MOREX.r3.6HG0608990.1">
    <property type="protein sequence ID" value="HORVU.MOREX.r3.6HG0608990.1"/>
    <property type="gene ID" value="HORVU.MOREX.r3.6HG0608990"/>
</dbReference>
<keyword evidence="8" id="KW-0430">Lectin</keyword>
<dbReference type="Gene3D" id="1.10.510.10">
    <property type="entry name" value="Transferase(Phosphotransferase) domain 1"/>
    <property type="match status" value="1"/>
</dbReference>
<dbReference type="RefSeq" id="XP_044952071.1">
    <property type="nucleotide sequence ID" value="XM_045096136.1"/>
</dbReference>
<dbReference type="Gene3D" id="3.30.200.20">
    <property type="entry name" value="Phosphorylase Kinase, domain 1"/>
    <property type="match status" value="1"/>
</dbReference>
<dbReference type="CDD" id="cd14066">
    <property type="entry name" value="STKc_IRAK"/>
    <property type="match status" value="1"/>
</dbReference>
<evidence type="ECO:0000256" key="11">
    <source>
        <dbReference type="ARBA" id="ARBA00022840"/>
    </source>
</evidence>
<dbReference type="GO" id="GO:0005886">
    <property type="term" value="C:plasma membrane"/>
    <property type="evidence" value="ECO:0000318"/>
    <property type="project" value="GO_Central"/>
</dbReference>
<dbReference type="FunFam" id="1.10.510.10:FF:000444">
    <property type="entry name" value="probable L-type lectin-domain containing receptor kinase S.5"/>
    <property type="match status" value="1"/>
</dbReference>
<keyword evidence="11 14" id="KW-0067">ATP-binding</keyword>
<dbReference type="KEGG" id="hvg:123402244"/>
<reference evidence="18" key="1">
    <citation type="journal article" date="2012" name="Nature">
        <title>A physical, genetic and functional sequence assembly of the barley genome.</title>
        <authorList>
            <consortium name="The International Barley Genome Sequencing Consortium"/>
            <person name="Mayer K.F."/>
            <person name="Waugh R."/>
            <person name="Brown J.W."/>
            <person name="Schulman A."/>
            <person name="Langridge P."/>
            <person name="Platzer M."/>
            <person name="Fincher G.B."/>
            <person name="Muehlbauer G.J."/>
            <person name="Sato K."/>
            <person name="Close T.J."/>
            <person name="Wise R.P."/>
            <person name="Stein N."/>
        </authorList>
    </citation>
    <scope>NUCLEOTIDE SEQUENCE [LARGE SCALE GENOMIC DNA]</scope>
    <source>
        <strain evidence="18">cv. Morex</strain>
    </source>
</reference>
<reference evidence="17" key="3">
    <citation type="submission" date="2022-01" db="UniProtKB">
        <authorList>
            <consortium name="EnsemblPlants"/>
        </authorList>
    </citation>
    <scope>IDENTIFICATION</scope>
    <source>
        <strain evidence="17">subsp. vulgare</strain>
    </source>
</reference>
<dbReference type="GeneID" id="123402244"/>
<dbReference type="SMR" id="A0A8I7BHB7"/>
<evidence type="ECO:0000256" key="15">
    <source>
        <dbReference type="SAM" id="Phobius"/>
    </source>
</evidence>
<keyword evidence="5" id="KW-0808">Transferase</keyword>
<evidence type="ECO:0000256" key="8">
    <source>
        <dbReference type="ARBA" id="ARBA00022734"/>
    </source>
</evidence>
<dbReference type="Pfam" id="PF00139">
    <property type="entry name" value="Lectin_legB"/>
    <property type="match status" value="1"/>
</dbReference>
<dbReference type="PANTHER" id="PTHR27007">
    <property type="match status" value="1"/>
</dbReference>
<evidence type="ECO:0000256" key="3">
    <source>
        <dbReference type="ARBA" id="ARBA00010217"/>
    </source>
</evidence>
<evidence type="ECO:0000256" key="12">
    <source>
        <dbReference type="ARBA" id="ARBA00022989"/>
    </source>
</evidence>
<dbReference type="SMART" id="SM00220">
    <property type="entry name" value="S_TKc"/>
    <property type="match status" value="1"/>
</dbReference>
<dbReference type="OrthoDB" id="1913956at2759"/>
<evidence type="ECO:0000256" key="9">
    <source>
        <dbReference type="ARBA" id="ARBA00022741"/>
    </source>
</evidence>
<keyword evidence="12 15" id="KW-1133">Transmembrane helix</keyword>
<sequence length="776" mass="83374">MHAHHDSLHFSTTWPAHISPLFLSSPPLLRKRGLKPMAHSRRRQRATTSLAVLLLLYAISVCSLLPAARAQATTFTSIVGGKESITFSFPSFDNSLRQLPGNLTVLGNATVNGNALQITPDTRNDPERFLINQTGRVMFPRAYVLWASDASNSSADGRRVASFSTVFKVNLFRANASVKGEGLAFLIASDGAAPPPPGSHGGYLGLTNASTDGSAANGFAAVELDTVKQAYDPDDNHVGLDVNGVQSKVAASLTPFGIDLATNNTDDDGSHMVWIEYNGTSRHVWVYMAKNGSRPATPVLNASLDLSRVLLGKTAYFGFSASTGVLYQLNCLHSWDMTVELLPDGSGTGKQPLSGWKLGLAIGAPCAFALALGLFAGLYIKSRRRRIGDDSSSMVRSTINFASIPGVPKEFDYKELRKGTGNFDEKMKLGQGGYGVVYRATVVGEHGQNMEVAVKQFSGANTKGQEDFLAELSIINLLRHRNLVKLLGWCHQDGVLLLVYDFMPNGSLDRHLFGGPEAPVLTWGQRYNIVAGVASALNYLHHEYDQRVIHRDIKPSNIMLDGAFNARLGDFGLARALETDKTSYTDKIGVPGTLGYIAPECFHTGRATRESDVFGFGAVILEIVSGRRISCSNAAGCSQLLEGVWQLHGAGGGRILEAVDRRLVAGGFDEGDAERLLLLGLACSHPNPGERPRARAIVQILARSAPPPDVPAAKPAFMWPALPVVLGDDDGETPVSGTSTALTSSSSYYASSAGWTTQNYLLTREHDVTDRDMSTA</sequence>
<dbReference type="GO" id="GO:0005524">
    <property type="term" value="F:ATP binding"/>
    <property type="evidence" value="ECO:0007669"/>
    <property type="project" value="UniProtKB-UniRule"/>
</dbReference>
<dbReference type="PROSITE" id="PS00107">
    <property type="entry name" value="PROTEIN_KINASE_ATP"/>
    <property type="match status" value="1"/>
</dbReference>
<dbReference type="GO" id="GO:0006952">
    <property type="term" value="P:defense response"/>
    <property type="evidence" value="ECO:0007669"/>
    <property type="project" value="UniProtKB-ARBA"/>
</dbReference>
<dbReference type="InterPro" id="IPR001220">
    <property type="entry name" value="Legume_lectin_dom"/>
</dbReference>
<dbReference type="PROSITE" id="PS50011">
    <property type="entry name" value="PROTEIN_KINASE_DOM"/>
    <property type="match status" value="1"/>
</dbReference>
<dbReference type="InterPro" id="IPR000719">
    <property type="entry name" value="Prot_kinase_dom"/>
</dbReference>
<comment type="similarity">
    <text evidence="2">In the N-terminal section; belongs to the leguminous lectin family.</text>
</comment>
<dbReference type="InterPro" id="IPR050528">
    <property type="entry name" value="L-type_Lectin-RKs"/>
</dbReference>
<dbReference type="InterPro" id="IPR011009">
    <property type="entry name" value="Kinase-like_dom_sf"/>
</dbReference>
<dbReference type="InterPro" id="IPR008271">
    <property type="entry name" value="Ser/Thr_kinase_AS"/>
</dbReference>
<dbReference type="FunFam" id="2.60.120.200:FF:000164">
    <property type="entry name" value="Putative L-type lectin-domain containing receptor kinase S.5"/>
    <property type="match status" value="1"/>
</dbReference>
<dbReference type="EnsemblPlants" id="HORVU.MOREX.r3.6HG0608990.1">
    <property type="protein sequence ID" value="HORVU.MOREX.r3.6HG0608990.1"/>
    <property type="gene ID" value="HORVU.MOREX.r3.6HG0608990"/>
</dbReference>
<dbReference type="FunFam" id="3.30.200.20:FF:000320">
    <property type="entry name" value="probable L-type lectin-domain containing receptor kinase S.5"/>
    <property type="match status" value="1"/>
</dbReference>
<evidence type="ECO:0000256" key="1">
    <source>
        <dbReference type="ARBA" id="ARBA00004479"/>
    </source>
</evidence>
<keyword evidence="9 14" id="KW-0547">Nucleotide-binding</keyword>
<dbReference type="GO" id="GO:0030246">
    <property type="term" value="F:carbohydrate binding"/>
    <property type="evidence" value="ECO:0007669"/>
    <property type="project" value="UniProtKB-KW"/>
</dbReference>
<dbReference type="InterPro" id="IPR013320">
    <property type="entry name" value="ConA-like_dom_sf"/>
</dbReference>
<keyword evidence="6 15" id="KW-0812">Transmembrane</keyword>
<dbReference type="SUPFAM" id="SSF49899">
    <property type="entry name" value="Concanavalin A-like lectins/glucanases"/>
    <property type="match status" value="1"/>
</dbReference>
<dbReference type="CDD" id="cd06899">
    <property type="entry name" value="lectin_legume_LecRK_Arcelin_ConA"/>
    <property type="match status" value="1"/>
</dbReference>
<dbReference type="Gramene" id="HORVU.MOREX.r2.6HG0504970.1">
    <property type="protein sequence ID" value="HORVU.MOREX.r2.6HG0504970.1"/>
    <property type="gene ID" value="HORVU.MOREX.r2.6HG0504970"/>
</dbReference>
<evidence type="ECO:0000313" key="17">
    <source>
        <dbReference type="EnsemblPlants" id="HORVU.MOREX.r3.6HG0608990.1"/>
    </source>
</evidence>
<evidence type="ECO:0000256" key="6">
    <source>
        <dbReference type="ARBA" id="ARBA00022692"/>
    </source>
</evidence>
<organism evidence="17 18">
    <name type="scientific">Hordeum vulgare subsp. vulgare</name>
    <name type="common">Domesticated barley</name>
    <dbReference type="NCBI Taxonomy" id="112509"/>
    <lineage>
        <taxon>Eukaryota</taxon>
        <taxon>Viridiplantae</taxon>
        <taxon>Streptophyta</taxon>
        <taxon>Embryophyta</taxon>
        <taxon>Tracheophyta</taxon>
        <taxon>Spermatophyta</taxon>
        <taxon>Magnoliopsida</taxon>
        <taxon>Liliopsida</taxon>
        <taxon>Poales</taxon>
        <taxon>Poaceae</taxon>
        <taxon>BOP clade</taxon>
        <taxon>Pooideae</taxon>
        <taxon>Triticodae</taxon>
        <taxon>Triticeae</taxon>
        <taxon>Hordeinae</taxon>
        <taxon>Hordeum</taxon>
    </lineage>
</organism>
<dbReference type="Proteomes" id="UP000011116">
    <property type="component" value="Chromosome 6H"/>
</dbReference>
<evidence type="ECO:0000256" key="4">
    <source>
        <dbReference type="ARBA" id="ARBA00022527"/>
    </source>
</evidence>
<gene>
    <name evidence="17" type="primary">LOC123402244</name>
</gene>
<evidence type="ECO:0000256" key="2">
    <source>
        <dbReference type="ARBA" id="ARBA00008536"/>
    </source>
</evidence>